<name>A0AAV1AGY3_VICFA</name>
<reference evidence="1 2" key="1">
    <citation type="submission" date="2023-01" db="EMBL/GenBank/DDBJ databases">
        <authorList>
            <person name="Kreplak J."/>
        </authorList>
    </citation>
    <scope>NUCLEOTIDE SEQUENCE [LARGE SCALE GENOMIC DNA]</scope>
</reference>
<evidence type="ECO:0000313" key="2">
    <source>
        <dbReference type="Proteomes" id="UP001157006"/>
    </source>
</evidence>
<accession>A0AAV1AGY3</accession>
<gene>
    <name evidence="1" type="ORF">VFH_IV138680</name>
</gene>
<dbReference type="Proteomes" id="UP001157006">
    <property type="component" value="Chromosome 4"/>
</dbReference>
<dbReference type="EMBL" id="OX451739">
    <property type="protein sequence ID" value="CAI8609551.1"/>
    <property type="molecule type" value="Genomic_DNA"/>
</dbReference>
<dbReference type="AlphaFoldDB" id="A0AAV1AGY3"/>
<proteinExistence type="predicted"/>
<sequence>MLLLPVNAFPTCLPFIGAKVEDFVVPTTVNSGQSRRDLLNLSKSLKTPEHGECQVSCKILLRLFLLTNHIAWGILEVKLFTRIVVQHAAYQQ</sequence>
<evidence type="ECO:0000313" key="1">
    <source>
        <dbReference type="EMBL" id="CAI8609551.1"/>
    </source>
</evidence>
<organism evidence="1 2">
    <name type="scientific">Vicia faba</name>
    <name type="common">Broad bean</name>
    <name type="synonym">Faba vulgaris</name>
    <dbReference type="NCBI Taxonomy" id="3906"/>
    <lineage>
        <taxon>Eukaryota</taxon>
        <taxon>Viridiplantae</taxon>
        <taxon>Streptophyta</taxon>
        <taxon>Embryophyta</taxon>
        <taxon>Tracheophyta</taxon>
        <taxon>Spermatophyta</taxon>
        <taxon>Magnoliopsida</taxon>
        <taxon>eudicotyledons</taxon>
        <taxon>Gunneridae</taxon>
        <taxon>Pentapetalae</taxon>
        <taxon>rosids</taxon>
        <taxon>fabids</taxon>
        <taxon>Fabales</taxon>
        <taxon>Fabaceae</taxon>
        <taxon>Papilionoideae</taxon>
        <taxon>50 kb inversion clade</taxon>
        <taxon>NPAAA clade</taxon>
        <taxon>Hologalegina</taxon>
        <taxon>IRL clade</taxon>
        <taxon>Fabeae</taxon>
        <taxon>Vicia</taxon>
    </lineage>
</organism>
<keyword evidence="2" id="KW-1185">Reference proteome</keyword>
<protein>
    <submittedName>
        <fullName evidence="1">Uncharacterized protein</fullName>
    </submittedName>
</protein>